<dbReference type="InterPro" id="IPR036680">
    <property type="entry name" value="SPOR-like_sf"/>
</dbReference>
<evidence type="ECO:0000313" key="4">
    <source>
        <dbReference type="Proteomes" id="UP001216253"/>
    </source>
</evidence>
<feature type="region of interest" description="Disordered" evidence="1">
    <location>
        <begin position="207"/>
        <end position="235"/>
    </location>
</feature>
<dbReference type="SUPFAM" id="SSF81901">
    <property type="entry name" value="HCP-like"/>
    <property type="match status" value="1"/>
</dbReference>
<feature type="compositionally biased region" description="Low complexity" evidence="1">
    <location>
        <begin position="277"/>
        <end position="288"/>
    </location>
</feature>
<keyword evidence="4" id="KW-1185">Reference proteome</keyword>
<dbReference type="PANTHER" id="PTHR45011:SF1">
    <property type="entry name" value="DAP3-BINDING CELL DEATH ENHANCER 1"/>
    <property type="match status" value="1"/>
</dbReference>
<dbReference type="Pfam" id="PF05036">
    <property type="entry name" value="SPOR"/>
    <property type="match status" value="1"/>
</dbReference>
<name>A0ABT5WRL1_9SPHN</name>
<dbReference type="InterPro" id="IPR052748">
    <property type="entry name" value="ISR_Activator"/>
</dbReference>
<dbReference type="PANTHER" id="PTHR45011">
    <property type="entry name" value="DAP3-BINDING CELL DEATH ENHANCER 1"/>
    <property type="match status" value="1"/>
</dbReference>
<dbReference type="EMBL" id="JARESE010000044">
    <property type="protein sequence ID" value="MDE8652675.1"/>
    <property type="molecule type" value="Genomic_DNA"/>
</dbReference>
<evidence type="ECO:0000313" key="3">
    <source>
        <dbReference type="EMBL" id="MDE8652675.1"/>
    </source>
</evidence>
<evidence type="ECO:0000259" key="2">
    <source>
        <dbReference type="PROSITE" id="PS51724"/>
    </source>
</evidence>
<protein>
    <submittedName>
        <fullName evidence="3">SPOR domain-containing protein</fullName>
    </submittedName>
</protein>
<feature type="domain" description="SPOR" evidence="2">
    <location>
        <begin position="287"/>
        <end position="365"/>
    </location>
</feature>
<gene>
    <name evidence="3" type="ORF">PYV00_13280</name>
</gene>
<feature type="region of interest" description="Disordered" evidence="1">
    <location>
        <begin position="250"/>
        <end position="290"/>
    </location>
</feature>
<reference evidence="3 4" key="1">
    <citation type="submission" date="2023-03" db="EMBL/GenBank/DDBJ databases">
        <title>NovoSphingobium album sp. nov. isolated from polycyclic aromatic hydrocarbons- and heavy-metal polluted soil.</title>
        <authorList>
            <person name="Liu Z."/>
            <person name="Wang K."/>
        </authorList>
    </citation>
    <scope>NUCLEOTIDE SEQUENCE [LARGE SCALE GENOMIC DNA]</scope>
    <source>
        <strain evidence="3 4">H3SJ31-1</strain>
    </source>
</reference>
<evidence type="ECO:0000256" key="1">
    <source>
        <dbReference type="SAM" id="MobiDB-lite"/>
    </source>
</evidence>
<dbReference type="Pfam" id="PF08238">
    <property type="entry name" value="Sel1"/>
    <property type="match status" value="2"/>
</dbReference>
<dbReference type="Gene3D" id="1.25.40.10">
    <property type="entry name" value="Tetratricopeptide repeat domain"/>
    <property type="match status" value="1"/>
</dbReference>
<dbReference type="Gene3D" id="3.30.70.1070">
    <property type="entry name" value="Sporulation related repeat"/>
    <property type="match status" value="1"/>
</dbReference>
<dbReference type="PROSITE" id="PS51724">
    <property type="entry name" value="SPOR"/>
    <property type="match status" value="1"/>
</dbReference>
<feature type="compositionally biased region" description="Pro residues" evidence="1">
    <location>
        <begin position="254"/>
        <end position="276"/>
    </location>
</feature>
<dbReference type="SUPFAM" id="SSF110997">
    <property type="entry name" value="Sporulation related repeat"/>
    <property type="match status" value="1"/>
</dbReference>
<dbReference type="InterPro" id="IPR011990">
    <property type="entry name" value="TPR-like_helical_dom_sf"/>
</dbReference>
<accession>A0ABT5WRL1</accession>
<dbReference type="InterPro" id="IPR006597">
    <property type="entry name" value="Sel1-like"/>
</dbReference>
<sequence length="365" mass="37418">MGDVKAGVDAWGAGDYAAAIREWKVPAEKGDPDAQFNLAQAYKLGRGVPQDLAKAEALFEQAAAKGHLQAADNYGLLMFQRGARTKAMPFIEAAAGRGDARAQYILGLAHFNGDIVAKDWVRAYALMSLAQQAGLPQAAGALAQMDQFIALEDRQKSVPLAAELSAKAEATRARQVAAADLGAPPAGNAPRAPAIVSAEDAVAAAARAAGTDSPAQAGAEYTWKGPPTGMRVEPARPIPVPRVATVLDQATPAPSRPAPKPATPKPTPPKPAPKPAPAATAPAPATTGATGGWRVQLGAFGVPGNAQKLWDKVKNRPELAGHARMLVPAGRLTKLQAGGFPSQSAAEAACGKLRAGGITCIAARD</sequence>
<dbReference type="SMART" id="SM00671">
    <property type="entry name" value="SEL1"/>
    <property type="match status" value="2"/>
</dbReference>
<dbReference type="Proteomes" id="UP001216253">
    <property type="component" value="Unassembled WGS sequence"/>
</dbReference>
<proteinExistence type="predicted"/>
<dbReference type="PRINTS" id="PR01217">
    <property type="entry name" value="PRICHEXTENSN"/>
</dbReference>
<dbReference type="InterPro" id="IPR007730">
    <property type="entry name" value="SPOR-like_dom"/>
</dbReference>
<comment type="caution">
    <text evidence="3">The sequence shown here is derived from an EMBL/GenBank/DDBJ whole genome shotgun (WGS) entry which is preliminary data.</text>
</comment>
<organism evidence="3 4">
    <name type="scientific">Novosphingobium album</name>
    <name type="common">ex Liu et al. 2023</name>
    <dbReference type="NCBI Taxonomy" id="3031130"/>
    <lineage>
        <taxon>Bacteria</taxon>
        <taxon>Pseudomonadati</taxon>
        <taxon>Pseudomonadota</taxon>
        <taxon>Alphaproteobacteria</taxon>
        <taxon>Sphingomonadales</taxon>
        <taxon>Sphingomonadaceae</taxon>
        <taxon>Novosphingobium</taxon>
    </lineage>
</organism>